<dbReference type="Proteomes" id="UP000492821">
    <property type="component" value="Unassembled WGS sequence"/>
</dbReference>
<proteinExistence type="predicted"/>
<evidence type="ECO:0000313" key="2">
    <source>
        <dbReference type="WBParaSite" id="Pan_g172.t1"/>
    </source>
</evidence>
<reference evidence="1" key="1">
    <citation type="journal article" date="2013" name="Genetics">
        <title>The draft genome and transcriptome of Panagrellus redivivus are shaped by the harsh demands of a free-living lifestyle.</title>
        <authorList>
            <person name="Srinivasan J."/>
            <person name="Dillman A.R."/>
            <person name="Macchietto M.G."/>
            <person name="Heikkinen L."/>
            <person name="Lakso M."/>
            <person name="Fracchia K.M."/>
            <person name="Antoshechkin I."/>
            <person name="Mortazavi A."/>
            <person name="Wong G."/>
            <person name="Sternberg P.W."/>
        </authorList>
    </citation>
    <scope>NUCLEOTIDE SEQUENCE [LARGE SCALE GENOMIC DNA]</scope>
    <source>
        <strain evidence="1">MT8872</strain>
    </source>
</reference>
<keyword evidence="1" id="KW-1185">Reference proteome</keyword>
<sequence>MNINITLPVEAFPNSVPARPVELMTWLATTFPNLTVSQRIDQAEPMLHGRLMLTSERLGANARGRRFRFLYFSATAARDIRIHGGPMAGTLLPAYFRRRHGIQLAESAQCSAAYGLLPDGSEGYYPLELLDIIV</sequence>
<name>A0A7E4V6I1_PANRE</name>
<dbReference type="WBParaSite" id="Pan_g172.t1">
    <property type="protein sequence ID" value="Pan_g172.t1"/>
    <property type="gene ID" value="Pan_g172"/>
</dbReference>
<accession>A0A7E4V6I1</accession>
<evidence type="ECO:0000313" key="1">
    <source>
        <dbReference type="Proteomes" id="UP000492821"/>
    </source>
</evidence>
<protein>
    <submittedName>
        <fullName evidence="2">PAZ domain-containing protein</fullName>
    </submittedName>
</protein>
<dbReference type="AlphaFoldDB" id="A0A7E4V6I1"/>
<reference evidence="2" key="2">
    <citation type="submission" date="2020-10" db="UniProtKB">
        <authorList>
            <consortium name="WormBaseParasite"/>
        </authorList>
    </citation>
    <scope>IDENTIFICATION</scope>
</reference>
<organism evidence="1 2">
    <name type="scientific">Panagrellus redivivus</name>
    <name type="common">Microworm</name>
    <dbReference type="NCBI Taxonomy" id="6233"/>
    <lineage>
        <taxon>Eukaryota</taxon>
        <taxon>Metazoa</taxon>
        <taxon>Ecdysozoa</taxon>
        <taxon>Nematoda</taxon>
        <taxon>Chromadorea</taxon>
        <taxon>Rhabditida</taxon>
        <taxon>Tylenchina</taxon>
        <taxon>Panagrolaimomorpha</taxon>
        <taxon>Panagrolaimoidea</taxon>
        <taxon>Panagrolaimidae</taxon>
        <taxon>Panagrellus</taxon>
    </lineage>
</organism>